<protein>
    <submittedName>
        <fullName evidence="3">DUF2384 domain-containing protein</fullName>
    </submittedName>
</protein>
<feature type="region of interest" description="Disordered" evidence="1">
    <location>
        <begin position="1"/>
        <end position="25"/>
    </location>
</feature>
<proteinExistence type="predicted"/>
<dbReference type="AlphaFoldDB" id="A0A2U2BS80"/>
<evidence type="ECO:0000256" key="1">
    <source>
        <dbReference type="SAM" id="MobiDB-lite"/>
    </source>
</evidence>
<gene>
    <name evidence="3" type="ORF">DDZ18_11115</name>
</gene>
<sequence length="144" mass="15622">MVTGLAESGAGFEPKRPERFSDPASRKRLNDTALKAYRRVAAAWNLSNAEAAALLDVSSSSWDRIKAGGAKQLGQDQLTRVSALIGIYKALHLLVADDYADRWPKLPNSGPLFDDLTPVQAMIEGGIPLMLDVRRYVDAVRGGL</sequence>
<accession>A0A2U2BS80</accession>
<evidence type="ECO:0000259" key="2">
    <source>
        <dbReference type="Pfam" id="PF20432"/>
    </source>
</evidence>
<evidence type="ECO:0000313" key="4">
    <source>
        <dbReference type="Proteomes" id="UP000245168"/>
    </source>
</evidence>
<keyword evidence="4" id="KW-1185">Reference proteome</keyword>
<evidence type="ECO:0000313" key="3">
    <source>
        <dbReference type="EMBL" id="PWE16877.1"/>
    </source>
</evidence>
<dbReference type="EMBL" id="QEXV01000005">
    <property type="protein sequence ID" value="PWE16877.1"/>
    <property type="molecule type" value="Genomic_DNA"/>
</dbReference>
<dbReference type="GO" id="GO:0003677">
    <property type="term" value="F:DNA binding"/>
    <property type="evidence" value="ECO:0007669"/>
    <property type="project" value="InterPro"/>
</dbReference>
<feature type="domain" description="Antitoxin Xre-like helix-turn-helix" evidence="2">
    <location>
        <begin position="33"/>
        <end position="85"/>
    </location>
</feature>
<feature type="compositionally biased region" description="Basic and acidic residues" evidence="1">
    <location>
        <begin position="13"/>
        <end position="25"/>
    </location>
</feature>
<dbReference type="OrthoDB" id="117888at2"/>
<dbReference type="Proteomes" id="UP000245168">
    <property type="component" value="Unassembled WGS sequence"/>
</dbReference>
<dbReference type="InterPro" id="IPR046847">
    <property type="entry name" value="Xre-like_HTH"/>
</dbReference>
<comment type="caution">
    <text evidence="3">The sequence shown here is derived from an EMBL/GenBank/DDBJ whole genome shotgun (WGS) entry which is preliminary data.</text>
</comment>
<reference evidence="4" key="1">
    <citation type="submission" date="2018-05" db="EMBL/GenBank/DDBJ databases">
        <authorList>
            <person name="Liu B.-T."/>
        </authorList>
    </citation>
    <scope>NUCLEOTIDE SEQUENCE [LARGE SCALE GENOMIC DNA]</scope>
    <source>
        <strain evidence="4">WD6-1</strain>
    </source>
</reference>
<organism evidence="3 4">
    <name type="scientific">Marinicauda salina</name>
    <dbReference type="NCBI Taxonomy" id="2135793"/>
    <lineage>
        <taxon>Bacteria</taxon>
        <taxon>Pseudomonadati</taxon>
        <taxon>Pseudomonadota</taxon>
        <taxon>Alphaproteobacteria</taxon>
        <taxon>Maricaulales</taxon>
        <taxon>Maricaulaceae</taxon>
        <taxon>Marinicauda</taxon>
    </lineage>
</organism>
<name>A0A2U2BS80_9PROT</name>
<dbReference type="Pfam" id="PF20432">
    <property type="entry name" value="Xre-like-HTH"/>
    <property type="match status" value="1"/>
</dbReference>